<organism evidence="9 10">
    <name type="scientific">Pseudophaeobacter arcticus</name>
    <dbReference type="NCBI Taxonomy" id="385492"/>
    <lineage>
        <taxon>Bacteria</taxon>
        <taxon>Pseudomonadati</taxon>
        <taxon>Pseudomonadota</taxon>
        <taxon>Alphaproteobacteria</taxon>
        <taxon>Rhodobacterales</taxon>
        <taxon>Paracoccaceae</taxon>
        <taxon>Pseudophaeobacter</taxon>
    </lineage>
</organism>
<evidence type="ECO:0000256" key="4">
    <source>
        <dbReference type="ARBA" id="ARBA00022679"/>
    </source>
</evidence>
<evidence type="ECO:0000256" key="2">
    <source>
        <dbReference type="ARBA" id="ARBA00012162"/>
    </source>
</evidence>
<comment type="pathway">
    <text evidence="7">Porphyrin-containing compound metabolism; siroheme biosynthesis; precorrin-2 from uroporphyrinogen III: step 1/1.</text>
</comment>
<dbReference type="SUPFAM" id="SSF53790">
    <property type="entry name" value="Tetrapyrrole methylase"/>
    <property type="match status" value="1"/>
</dbReference>
<sequence length="242" mass="25365">MALVGAGPGCKDLITLRGAQRLQEADVIFFDRLIDPEVLDLAPANAKRIYVGKAPGCHHWPQEKISQALVAIAGQGQRVVRLKCGDPGVFARGAEEIDALDAADIPYEIIPGVTAASAASAALGGFLTERGTCDTLVLATGQTAKDADNANWIAQLQPGTRMAIYMGVGAAANTAKALIEAGLEKQVSIDIVSRAQQSDQVTAKCRASTLLETIETSGISNPAIMFLTWPQSATKVNSPQRG</sequence>
<accession>A0ABQ0AH67</accession>
<dbReference type="Proteomes" id="UP001441944">
    <property type="component" value="Unassembled WGS sequence"/>
</dbReference>
<keyword evidence="6" id="KW-0627">Porphyrin biosynthesis</keyword>
<dbReference type="PROSITE" id="PS00839">
    <property type="entry name" value="SUMT_1"/>
    <property type="match status" value="1"/>
</dbReference>
<dbReference type="InterPro" id="IPR014776">
    <property type="entry name" value="4pyrrole_Mease_sub2"/>
</dbReference>
<dbReference type="NCBIfam" id="NF004790">
    <property type="entry name" value="PRK06136.1"/>
    <property type="match status" value="1"/>
</dbReference>
<evidence type="ECO:0000256" key="7">
    <source>
        <dbReference type="ARBA" id="ARBA00025705"/>
    </source>
</evidence>
<comment type="caution">
    <text evidence="9">The sequence shown here is derived from an EMBL/GenBank/DDBJ whole genome shotgun (WGS) entry which is preliminary data.</text>
</comment>
<comment type="similarity">
    <text evidence="1">Belongs to the precorrin methyltransferase family.</text>
</comment>
<evidence type="ECO:0000256" key="6">
    <source>
        <dbReference type="ARBA" id="ARBA00023244"/>
    </source>
</evidence>
<dbReference type="CDD" id="cd11642">
    <property type="entry name" value="SUMT"/>
    <property type="match status" value="1"/>
</dbReference>
<reference evidence="9 10" key="1">
    <citation type="submission" date="2024-04" db="EMBL/GenBank/DDBJ databases">
        <title>Draft genome sequence of Pseudophaeobacter arcticus NBRC 116598.</title>
        <authorList>
            <person name="Miyakawa T."/>
            <person name="Kusuya Y."/>
            <person name="Miura T."/>
        </authorList>
    </citation>
    <scope>NUCLEOTIDE SEQUENCE [LARGE SCALE GENOMIC DNA]</scope>
    <source>
        <strain evidence="9 10">SU-CL00105</strain>
    </source>
</reference>
<evidence type="ECO:0000259" key="8">
    <source>
        <dbReference type="Pfam" id="PF00590"/>
    </source>
</evidence>
<dbReference type="InterPro" id="IPR050161">
    <property type="entry name" value="Siro_Cobalamin_biosynth"/>
</dbReference>
<dbReference type="InterPro" id="IPR035996">
    <property type="entry name" value="4pyrrol_Methylase_sf"/>
</dbReference>
<dbReference type="EMBL" id="BAABWU010000001">
    <property type="protein sequence ID" value="GAA6195168.1"/>
    <property type="molecule type" value="Genomic_DNA"/>
</dbReference>
<dbReference type="EC" id="2.1.1.107" evidence="2"/>
<keyword evidence="4" id="KW-0808">Transferase</keyword>
<gene>
    <name evidence="9" type="ORF">NBRC116598_06120</name>
</gene>
<feature type="domain" description="Tetrapyrrole methylase" evidence="8">
    <location>
        <begin position="3"/>
        <end position="209"/>
    </location>
</feature>
<dbReference type="NCBIfam" id="TIGR01469">
    <property type="entry name" value="cobA_cysG_Cterm"/>
    <property type="match status" value="1"/>
</dbReference>
<dbReference type="PANTHER" id="PTHR45790">
    <property type="entry name" value="SIROHEME SYNTHASE-RELATED"/>
    <property type="match status" value="1"/>
</dbReference>
<dbReference type="Gene3D" id="3.40.1010.10">
    <property type="entry name" value="Cobalt-precorrin-4 Transmethylase, Domain 1"/>
    <property type="match status" value="1"/>
</dbReference>
<dbReference type="InterPro" id="IPR003043">
    <property type="entry name" value="Uropor_MeTrfase_CS"/>
</dbReference>
<name>A0ABQ0AH67_9RHOB</name>
<keyword evidence="10" id="KW-1185">Reference proteome</keyword>
<protein>
    <recommendedName>
        <fullName evidence="2">uroporphyrinogen-III C-methyltransferase</fullName>
        <ecNumber evidence="2">2.1.1.107</ecNumber>
    </recommendedName>
</protein>
<dbReference type="PANTHER" id="PTHR45790:SF3">
    <property type="entry name" value="S-ADENOSYL-L-METHIONINE-DEPENDENT UROPORPHYRINOGEN III METHYLTRANSFERASE, CHLOROPLASTIC"/>
    <property type="match status" value="1"/>
</dbReference>
<evidence type="ECO:0000313" key="9">
    <source>
        <dbReference type="EMBL" id="GAA6195168.1"/>
    </source>
</evidence>
<dbReference type="InterPro" id="IPR006366">
    <property type="entry name" value="CobA/CysG_C"/>
</dbReference>
<dbReference type="Pfam" id="PF00590">
    <property type="entry name" value="TP_methylase"/>
    <property type="match status" value="1"/>
</dbReference>
<keyword evidence="5" id="KW-0949">S-adenosyl-L-methionine</keyword>
<evidence type="ECO:0000256" key="5">
    <source>
        <dbReference type="ARBA" id="ARBA00022691"/>
    </source>
</evidence>
<dbReference type="InterPro" id="IPR000878">
    <property type="entry name" value="4pyrrol_Mease"/>
</dbReference>
<dbReference type="Gene3D" id="3.30.950.10">
    <property type="entry name" value="Methyltransferase, Cobalt-precorrin-4 Transmethylase, Domain 2"/>
    <property type="match status" value="1"/>
</dbReference>
<dbReference type="InterPro" id="IPR014777">
    <property type="entry name" value="4pyrrole_Mease_sub1"/>
</dbReference>
<evidence type="ECO:0000256" key="3">
    <source>
        <dbReference type="ARBA" id="ARBA00022603"/>
    </source>
</evidence>
<evidence type="ECO:0000313" key="10">
    <source>
        <dbReference type="Proteomes" id="UP001441944"/>
    </source>
</evidence>
<proteinExistence type="inferred from homology"/>
<evidence type="ECO:0000256" key="1">
    <source>
        <dbReference type="ARBA" id="ARBA00005879"/>
    </source>
</evidence>
<keyword evidence="3" id="KW-0489">Methyltransferase</keyword>